<dbReference type="EMBL" id="LNIX01000023">
    <property type="protein sequence ID" value="OXA43049.1"/>
    <property type="molecule type" value="Genomic_DNA"/>
</dbReference>
<dbReference type="AlphaFoldDB" id="A0A226DCX8"/>
<reference evidence="2 3" key="1">
    <citation type="submission" date="2015-12" db="EMBL/GenBank/DDBJ databases">
        <title>The genome of Folsomia candida.</title>
        <authorList>
            <person name="Faddeeva A."/>
            <person name="Derks M.F."/>
            <person name="Anvar Y."/>
            <person name="Smit S."/>
            <person name="Van Straalen N."/>
            <person name="Roelofs D."/>
        </authorList>
    </citation>
    <scope>NUCLEOTIDE SEQUENCE [LARGE SCALE GENOMIC DNA]</scope>
    <source>
        <strain evidence="2 3">VU population</strain>
        <tissue evidence="2">Whole body</tissue>
    </source>
</reference>
<feature type="signal peptide" evidence="1">
    <location>
        <begin position="1"/>
        <end position="20"/>
    </location>
</feature>
<feature type="chain" id="PRO_5013370749" evidence="1">
    <location>
        <begin position="21"/>
        <end position="306"/>
    </location>
</feature>
<evidence type="ECO:0000313" key="3">
    <source>
        <dbReference type="Proteomes" id="UP000198287"/>
    </source>
</evidence>
<protein>
    <submittedName>
        <fullName evidence="2">Uncharacterized protein</fullName>
    </submittedName>
</protein>
<evidence type="ECO:0000256" key="1">
    <source>
        <dbReference type="SAM" id="SignalP"/>
    </source>
</evidence>
<proteinExistence type="predicted"/>
<keyword evidence="1" id="KW-0732">Signal</keyword>
<dbReference type="Proteomes" id="UP000198287">
    <property type="component" value="Unassembled WGS sequence"/>
</dbReference>
<sequence length="306" mass="35214">MFSTHKFILILLILPYGITEAPLKSEITPPPCDFLNSDKTTFEIRYTSHILSNPRLSSIRYWTCSANHYCGNYSISRDYCPEFLKDYYFAFELPIRLDFSVPSLIQVNHSIIFSDATSPVEVITRLSKTEETRDLFVQEAEREKGNVFIPDYHYVDFSVNPDPTSEVVVRMVEFENSDSMGHTTSYTKSCRHKGIICGDEFELGLEPFGKFIARYSQLTRGLFGFRKVEGAFTHRHQVGSPWSTTVQTTVQTKGTDGVSRESFEETIKIAEKLRKMEELNGNYRREAMDAYKNNKFNIFMLILQGG</sequence>
<name>A0A226DCX8_FOLCA</name>
<gene>
    <name evidence="2" type="ORF">Fcan01_21946</name>
</gene>
<evidence type="ECO:0000313" key="2">
    <source>
        <dbReference type="EMBL" id="OXA43049.1"/>
    </source>
</evidence>
<comment type="caution">
    <text evidence="2">The sequence shown here is derived from an EMBL/GenBank/DDBJ whole genome shotgun (WGS) entry which is preliminary data.</text>
</comment>
<keyword evidence="3" id="KW-1185">Reference proteome</keyword>
<accession>A0A226DCX8</accession>
<organism evidence="2 3">
    <name type="scientific">Folsomia candida</name>
    <name type="common">Springtail</name>
    <dbReference type="NCBI Taxonomy" id="158441"/>
    <lineage>
        <taxon>Eukaryota</taxon>
        <taxon>Metazoa</taxon>
        <taxon>Ecdysozoa</taxon>
        <taxon>Arthropoda</taxon>
        <taxon>Hexapoda</taxon>
        <taxon>Collembola</taxon>
        <taxon>Entomobryomorpha</taxon>
        <taxon>Isotomoidea</taxon>
        <taxon>Isotomidae</taxon>
        <taxon>Proisotominae</taxon>
        <taxon>Folsomia</taxon>
    </lineage>
</organism>